<feature type="region of interest" description="Disordered" evidence="1">
    <location>
        <begin position="406"/>
        <end position="446"/>
    </location>
</feature>
<organism evidence="2">
    <name type="scientific">Solibacter usitatus (strain Ellin6076)</name>
    <dbReference type="NCBI Taxonomy" id="234267"/>
    <lineage>
        <taxon>Bacteria</taxon>
        <taxon>Pseudomonadati</taxon>
        <taxon>Acidobacteriota</taxon>
        <taxon>Terriglobia</taxon>
        <taxon>Bryobacterales</taxon>
        <taxon>Solibacteraceae</taxon>
        <taxon>Candidatus Solibacter</taxon>
    </lineage>
</organism>
<dbReference type="SUPFAM" id="SSF103642">
    <property type="entry name" value="Sec-C motif"/>
    <property type="match status" value="1"/>
</dbReference>
<dbReference type="eggNOG" id="COG3012">
    <property type="taxonomic scope" value="Bacteria"/>
</dbReference>
<sequence length="890" mass="100546">MRTRHPETNSKLKSMLYYTKDVARKIKEIARLVERNKLDPAEGARRILALEPDFPAAILMTGELLKKADDLNRAEEFLWNGLSRCPCYPPLYYSLAGVIARLRPGDPAMGWLLVIAFQKLSLSAEISPLCAQLMAPAVENTGPATDPQTYADQAELVAGLLEGREEHIDERLGQYRVLNDLQIESDLDLDPETLHEVLEQPATYAPLLYGAIREWANMDRETSTLPPAVLRIFIAILGEIGGPERISDLLELSQIGDEPTFFHVHWAIYRLGQRFPSAALATFRAAAKGAHGGMLCALAEQLNLLPEVEGLLPALRSLLEEFHRIARDHNAPYLLAVVADAMAERGAVDEAQSVLTRNQALLTREGREWLKESIDGDSEFVPRLVEEDIPNFSIQEVCLERVYMDDEKDDEDEDFDDEDELEDEGEFEDEGECEDEGEFEPEVPFSPRVGRNDPCWCGSGKKYKKCHLRADEEAHLTGARPAASSEEPLPLRMLKGLARWHKEADRTRAQEMFFGTAEDKARDETEFDAFVQFLLHDFRDAETRRTLIEHFLDEHGPRLSPKDRAVAESMRDSRFGLYEIFKVEKGRGIHVRDVFDGATFFVEDITSSRECVKDDCALLRVELRDGRYMLSGNGTAVARELLGEMKEFVSAESKAAGKSPAEFARANSALLRRHYLELHARRFENLRVVNSEGDELEFWTAEYEVLDRPALILALRSLAELVEEPSKDSAAHFGWMEPGEGPRSVHGSIEVTETRLRLETTSLKYRELGRGMLEYNAPRLLKHLGDRLTSVDDLKRSALSGARGPTPLPSEEERAAIQQYKAQHYSTWPNIALPALKGQTPRQAMRTNAGREALRNLLRDMEHQEARSARSGEVPYDFNILRRDLGLKDD</sequence>
<accession>Q01UI7</accession>
<dbReference type="Gene3D" id="3.10.450.50">
    <property type="match status" value="1"/>
</dbReference>
<dbReference type="InterPro" id="IPR058292">
    <property type="entry name" value="DUF7986"/>
</dbReference>
<feature type="compositionally biased region" description="Acidic residues" evidence="1">
    <location>
        <begin position="406"/>
        <end position="441"/>
    </location>
</feature>
<evidence type="ECO:0000256" key="1">
    <source>
        <dbReference type="SAM" id="MobiDB-lite"/>
    </source>
</evidence>
<dbReference type="EMBL" id="CP000473">
    <property type="protein sequence ID" value="ABJ86683.1"/>
    <property type="molecule type" value="Genomic_DNA"/>
</dbReference>
<reference evidence="2" key="1">
    <citation type="submission" date="2006-10" db="EMBL/GenBank/DDBJ databases">
        <title>Complete sequence of Solibacter usitatus Ellin6076.</title>
        <authorList>
            <consortium name="US DOE Joint Genome Institute"/>
            <person name="Copeland A."/>
            <person name="Lucas S."/>
            <person name="Lapidus A."/>
            <person name="Barry K."/>
            <person name="Detter J.C."/>
            <person name="Glavina del Rio T."/>
            <person name="Hammon N."/>
            <person name="Israni S."/>
            <person name="Dalin E."/>
            <person name="Tice H."/>
            <person name="Pitluck S."/>
            <person name="Thompson L.S."/>
            <person name="Brettin T."/>
            <person name="Bruce D."/>
            <person name="Han C."/>
            <person name="Tapia R."/>
            <person name="Gilna P."/>
            <person name="Schmutz J."/>
            <person name="Larimer F."/>
            <person name="Land M."/>
            <person name="Hauser L."/>
            <person name="Kyrpides N."/>
            <person name="Mikhailova N."/>
            <person name="Janssen P.H."/>
            <person name="Kuske C.R."/>
            <person name="Richardson P."/>
        </authorList>
    </citation>
    <scope>NUCLEOTIDE SEQUENCE</scope>
    <source>
        <strain evidence="2">Ellin6076</strain>
    </source>
</reference>
<dbReference type="HOGENOM" id="CLU_324367_0_0_0"/>
<dbReference type="AlphaFoldDB" id="Q01UI7"/>
<dbReference type="InParanoid" id="Q01UI7"/>
<dbReference type="Pfam" id="PF02810">
    <property type="entry name" value="SEC-C"/>
    <property type="match status" value="1"/>
</dbReference>
<proteinExistence type="predicted"/>
<name>Q01UI7_SOLUE</name>
<dbReference type="InterPro" id="IPR004027">
    <property type="entry name" value="SEC_C_motif"/>
</dbReference>
<gene>
    <name evidence="2" type="ordered locus">Acid_5736</name>
</gene>
<protein>
    <submittedName>
        <fullName evidence="2">SEC-C motif domain protein</fullName>
    </submittedName>
</protein>
<dbReference type="KEGG" id="sus:Acid_5736"/>
<dbReference type="Pfam" id="PF25948">
    <property type="entry name" value="DUF7986"/>
    <property type="match status" value="1"/>
</dbReference>
<dbReference type="STRING" id="234267.Acid_5736"/>
<evidence type="ECO:0000313" key="2">
    <source>
        <dbReference type="EMBL" id="ABJ86683.1"/>
    </source>
</evidence>